<reference evidence="1" key="1">
    <citation type="submission" date="2022-07" db="EMBL/GenBank/DDBJ databases">
        <authorList>
            <consortium name="DAFM: The Division of Animal and Food Microbiology"/>
        </authorList>
    </citation>
    <scope>NUCLEOTIDE SEQUENCE</scope>
    <source>
        <strain evidence="1">19MO01SH01-2</strain>
    </source>
</reference>
<evidence type="ECO:0000313" key="2">
    <source>
        <dbReference type="Proteomes" id="UP001218208"/>
    </source>
</evidence>
<dbReference type="Proteomes" id="UP001218208">
    <property type="component" value="Unassembled WGS sequence"/>
</dbReference>
<proteinExistence type="predicted"/>
<protein>
    <submittedName>
        <fullName evidence="1">Uncharacterized protein</fullName>
    </submittedName>
</protein>
<comment type="caution">
    <text evidence="1">The sequence shown here is derived from an EMBL/GenBank/DDBJ whole genome shotgun (WGS) entry which is preliminary data.</text>
</comment>
<gene>
    <name evidence="1" type="ORF">QEG23_000260</name>
</gene>
<dbReference type="AlphaFoldDB" id="A0AAI9FT97"/>
<evidence type="ECO:0000313" key="1">
    <source>
        <dbReference type="EMBL" id="EKT4090790.1"/>
    </source>
</evidence>
<dbReference type="EMBL" id="ABLOJW010000001">
    <property type="protein sequence ID" value="EKT4090790.1"/>
    <property type="molecule type" value="Genomic_DNA"/>
</dbReference>
<accession>A0AAI9FT97</accession>
<organism evidence="1 2">
    <name type="scientific">Stenotrophomonas maltophilia</name>
    <name type="common">Pseudomonas maltophilia</name>
    <name type="synonym">Xanthomonas maltophilia</name>
    <dbReference type="NCBI Taxonomy" id="40324"/>
    <lineage>
        <taxon>Bacteria</taxon>
        <taxon>Pseudomonadati</taxon>
        <taxon>Pseudomonadota</taxon>
        <taxon>Gammaproteobacteria</taxon>
        <taxon>Lysobacterales</taxon>
        <taxon>Lysobacteraceae</taxon>
        <taxon>Stenotrophomonas</taxon>
        <taxon>Stenotrophomonas maltophilia group</taxon>
    </lineage>
</organism>
<sequence>MKANTVKTNFTGGALSPRLYGRTDIDRYQSSAKVLENVLVLVQGGVERRYGLRYGQPAKHGDKHAELIPYVFNRDQAYMLEFGDAYLRVFLQDGSQVVRETTPGVFVPYEIQTDYAEVDLAAIDYVQSGDTMFLFHESYPTRRLRRFGDAAWVLEDVPWVNVPYAEVGLRPAASITLDSAALGPGRTITASVASFMASDVGREIETEGGLALITAYTSTTVVTVDVLTPFPALVIAAGEWVITGSPFTTLTPTWSGGTGNEQPAVGASITLTLSAAGWRSDDVGKWVDINAGLIQITAVTSATVATGELRKTMSALVASPALAWSLMGNAWGGANGYPRTGTFYEQRLWAGGSRKFPQTMWGSRIGEYLDFELGAEADDAISLSAASEQQDAITHLTTLGSLIALSAGGAVTARGTDDSAIAPNAKNKIKSQPNFGCSRVSPERIGNELMYVQRAGRKIRALSADRIDADMFAAPDITVLAEHLFKPGITGMAFQSEPEPVLFATVADGTIATCTIDRDQEVIGWTTQKTQGRFDAVAVLPTEDGSQVWTIVIREVNGQQVRYVELFDPELFTDSAITGTSPTGETVWDGLGHLEGLTVKVKADGVELNDRVVSGGSITIERPAKAIEVGLKFTPRVELLRPALQTQEGTSQGGATGISRIVCRVLETTGCTVNGQTLFGRDMGLGALDRPPPLFTGDKPIEKLGWGKGDFSVVIEQPQPYPFHLQAVITTISVNTP</sequence>
<name>A0AAI9FT97_STEMA</name>